<dbReference type="AlphaFoldDB" id="A0AAD7EK97"/>
<dbReference type="EMBL" id="JARIHO010000035">
    <property type="protein sequence ID" value="KAJ7331329.1"/>
    <property type="molecule type" value="Genomic_DNA"/>
</dbReference>
<evidence type="ECO:0000313" key="1">
    <source>
        <dbReference type="EMBL" id="KAJ7331329.1"/>
    </source>
</evidence>
<organism evidence="1 2">
    <name type="scientific">Mycena albidolilacea</name>
    <dbReference type="NCBI Taxonomy" id="1033008"/>
    <lineage>
        <taxon>Eukaryota</taxon>
        <taxon>Fungi</taxon>
        <taxon>Dikarya</taxon>
        <taxon>Basidiomycota</taxon>
        <taxon>Agaricomycotina</taxon>
        <taxon>Agaricomycetes</taxon>
        <taxon>Agaricomycetidae</taxon>
        <taxon>Agaricales</taxon>
        <taxon>Marasmiineae</taxon>
        <taxon>Mycenaceae</taxon>
        <taxon>Mycena</taxon>
    </lineage>
</organism>
<protein>
    <submittedName>
        <fullName evidence="1">Uncharacterized protein</fullName>
    </submittedName>
</protein>
<name>A0AAD7EK97_9AGAR</name>
<gene>
    <name evidence="1" type="ORF">DFH08DRAFT_814643</name>
</gene>
<sequence>MPLRFCRNVLVGAYERRGGAMWSRGSQADTASNRETAVLLSVKSPRSPDPYPIETARNDQNLKRELRCGGPAGTSCKKFCGTMKKVLRDHERVLRESLIRAQKKLPN</sequence>
<evidence type="ECO:0000313" key="2">
    <source>
        <dbReference type="Proteomes" id="UP001218218"/>
    </source>
</evidence>
<dbReference type="Proteomes" id="UP001218218">
    <property type="component" value="Unassembled WGS sequence"/>
</dbReference>
<keyword evidence="2" id="KW-1185">Reference proteome</keyword>
<accession>A0AAD7EK97</accession>
<comment type="caution">
    <text evidence="1">The sequence shown here is derived from an EMBL/GenBank/DDBJ whole genome shotgun (WGS) entry which is preliminary data.</text>
</comment>
<reference evidence="1" key="1">
    <citation type="submission" date="2023-03" db="EMBL/GenBank/DDBJ databases">
        <title>Massive genome expansion in bonnet fungi (Mycena s.s.) driven by repeated elements and novel gene families across ecological guilds.</title>
        <authorList>
            <consortium name="Lawrence Berkeley National Laboratory"/>
            <person name="Harder C.B."/>
            <person name="Miyauchi S."/>
            <person name="Viragh M."/>
            <person name="Kuo A."/>
            <person name="Thoen E."/>
            <person name="Andreopoulos B."/>
            <person name="Lu D."/>
            <person name="Skrede I."/>
            <person name="Drula E."/>
            <person name="Henrissat B."/>
            <person name="Morin E."/>
            <person name="Kohler A."/>
            <person name="Barry K."/>
            <person name="LaButti K."/>
            <person name="Morin E."/>
            <person name="Salamov A."/>
            <person name="Lipzen A."/>
            <person name="Mereny Z."/>
            <person name="Hegedus B."/>
            <person name="Baldrian P."/>
            <person name="Stursova M."/>
            <person name="Weitz H."/>
            <person name="Taylor A."/>
            <person name="Grigoriev I.V."/>
            <person name="Nagy L.G."/>
            <person name="Martin F."/>
            <person name="Kauserud H."/>
        </authorList>
    </citation>
    <scope>NUCLEOTIDE SEQUENCE</scope>
    <source>
        <strain evidence="1">CBHHK002</strain>
    </source>
</reference>
<proteinExistence type="predicted"/>